<evidence type="ECO:0000256" key="2">
    <source>
        <dbReference type="ARBA" id="ARBA00010617"/>
    </source>
</evidence>
<proteinExistence type="inferred from homology"/>
<keyword evidence="4" id="KW-0479">Metal-binding</keyword>
<reference evidence="8" key="1">
    <citation type="submission" date="2020-11" db="EMBL/GenBank/DDBJ databases">
        <authorList>
            <consortium name="DOE Joint Genome Institute"/>
            <person name="Ahrendt S."/>
            <person name="Riley R."/>
            <person name="Andreopoulos W."/>
            <person name="Labutti K."/>
            <person name="Pangilinan J."/>
            <person name="Ruiz-Duenas F.J."/>
            <person name="Barrasa J.M."/>
            <person name="Sanchez-Garcia M."/>
            <person name="Camarero S."/>
            <person name="Miyauchi S."/>
            <person name="Serrano A."/>
            <person name="Linde D."/>
            <person name="Babiker R."/>
            <person name="Drula E."/>
            <person name="Ayuso-Fernandez I."/>
            <person name="Pacheco R."/>
            <person name="Padilla G."/>
            <person name="Ferreira P."/>
            <person name="Barriuso J."/>
            <person name="Kellner H."/>
            <person name="Castanera R."/>
            <person name="Alfaro M."/>
            <person name="Ramirez L."/>
            <person name="Pisabarro A.G."/>
            <person name="Kuo A."/>
            <person name="Tritt A."/>
            <person name="Lipzen A."/>
            <person name="He G."/>
            <person name="Yan M."/>
            <person name="Ng V."/>
            <person name="Cullen D."/>
            <person name="Martin F."/>
            <person name="Rosso M.-N."/>
            <person name="Henrissat B."/>
            <person name="Hibbett D."/>
            <person name="Martinez A.T."/>
            <person name="Grigoriev I.V."/>
        </authorList>
    </citation>
    <scope>NUCLEOTIDE SEQUENCE</scope>
    <source>
        <strain evidence="8">AH 40177</strain>
    </source>
</reference>
<evidence type="ECO:0000256" key="4">
    <source>
        <dbReference type="ARBA" id="ARBA00022723"/>
    </source>
</evidence>
<dbReference type="GO" id="GO:0016705">
    <property type="term" value="F:oxidoreductase activity, acting on paired donors, with incorporation or reduction of molecular oxygen"/>
    <property type="evidence" value="ECO:0007669"/>
    <property type="project" value="InterPro"/>
</dbReference>
<dbReference type="PANTHER" id="PTHR46300">
    <property type="entry name" value="P450, PUTATIVE (EUROFUNG)-RELATED-RELATED"/>
    <property type="match status" value="1"/>
</dbReference>
<evidence type="ECO:0000256" key="7">
    <source>
        <dbReference type="ARBA" id="ARBA00023033"/>
    </source>
</evidence>
<keyword evidence="3" id="KW-0349">Heme</keyword>
<protein>
    <recommendedName>
        <fullName evidence="10">Cytochrome P450</fullName>
    </recommendedName>
</protein>
<evidence type="ECO:0000313" key="8">
    <source>
        <dbReference type="EMBL" id="KAF9077447.1"/>
    </source>
</evidence>
<evidence type="ECO:0000256" key="1">
    <source>
        <dbReference type="ARBA" id="ARBA00001971"/>
    </source>
</evidence>
<keyword evidence="6" id="KW-0408">Iron</keyword>
<dbReference type="OrthoDB" id="2789670at2759"/>
<comment type="caution">
    <text evidence="8">The sequence shown here is derived from an EMBL/GenBank/DDBJ whole genome shotgun (WGS) entry which is preliminary data.</text>
</comment>
<evidence type="ECO:0008006" key="10">
    <source>
        <dbReference type="Google" id="ProtNLM"/>
    </source>
</evidence>
<keyword evidence="9" id="KW-1185">Reference proteome</keyword>
<gene>
    <name evidence="8" type="ORF">BDP27DRAFT_1208940</name>
</gene>
<dbReference type="AlphaFoldDB" id="A0A9P5UFN1"/>
<comment type="similarity">
    <text evidence="2">Belongs to the cytochrome P450 family.</text>
</comment>
<evidence type="ECO:0000256" key="3">
    <source>
        <dbReference type="ARBA" id="ARBA00022617"/>
    </source>
</evidence>
<name>A0A9P5UFN1_9AGAR</name>
<keyword evidence="7" id="KW-0503">Monooxygenase</keyword>
<dbReference type="PANTHER" id="PTHR46300:SF7">
    <property type="entry name" value="P450, PUTATIVE (EUROFUNG)-RELATED"/>
    <property type="match status" value="1"/>
</dbReference>
<comment type="cofactor">
    <cofactor evidence="1">
        <name>heme</name>
        <dbReference type="ChEBI" id="CHEBI:30413"/>
    </cofactor>
</comment>
<dbReference type="GO" id="GO:0020037">
    <property type="term" value="F:heme binding"/>
    <property type="evidence" value="ECO:0007669"/>
    <property type="project" value="InterPro"/>
</dbReference>
<evidence type="ECO:0000313" key="9">
    <source>
        <dbReference type="Proteomes" id="UP000772434"/>
    </source>
</evidence>
<organism evidence="8 9">
    <name type="scientific">Rhodocollybia butyracea</name>
    <dbReference type="NCBI Taxonomy" id="206335"/>
    <lineage>
        <taxon>Eukaryota</taxon>
        <taxon>Fungi</taxon>
        <taxon>Dikarya</taxon>
        <taxon>Basidiomycota</taxon>
        <taxon>Agaricomycotina</taxon>
        <taxon>Agaricomycetes</taxon>
        <taxon>Agaricomycetidae</taxon>
        <taxon>Agaricales</taxon>
        <taxon>Marasmiineae</taxon>
        <taxon>Omphalotaceae</taxon>
        <taxon>Rhodocollybia</taxon>
    </lineage>
</organism>
<dbReference type="Proteomes" id="UP000772434">
    <property type="component" value="Unassembled WGS sequence"/>
</dbReference>
<dbReference type="EMBL" id="JADNRY010000004">
    <property type="protein sequence ID" value="KAF9077447.1"/>
    <property type="molecule type" value="Genomic_DNA"/>
</dbReference>
<keyword evidence="5" id="KW-0560">Oxidoreductase</keyword>
<dbReference type="GO" id="GO:0004497">
    <property type="term" value="F:monooxygenase activity"/>
    <property type="evidence" value="ECO:0007669"/>
    <property type="project" value="UniProtKB-KW"/>
</dbReference>
<dbReference type="InterPro" id="IPR050364">
    <property type="entry name" value="Cytochrome_P450_fung"/>
</dbReference>
<sequence>MLILNTAQVAIDLLEKRARIYSDRGMTNMAKLSGSESVFSLQRYSDKWRGNRKFFQQHFRKSACSRFYAAQYKKIHQFLHNLMDVPEEFMHHTMSLSQGLIYAVLYGLDVGSEDPLAQKAVETMDLLAQAVNQHFCKSPDS</sequence>
<evidence type="ECO:0000256" key="6">
    <source>
        <dbReference type="ARBA" id="ARBA00023004"/>
    </source>
</evidence>
<dbReference type="Gene3D" id="1.10.630.10">
    <property type="entry name" value="Cytochrome P450"/>
    <property type="match status" value="1"/>
</dbReference>
<accession>A0A9P5UFN1</accession>
<evidence type="ECO:0000256" key="5">
    <source>
        <dbReference type="ARBA" id="ARBA00023002"/>
    </source>
</evidence>
<dbReference type="InterPro" id="IPR036396">
    <property type="entry name" value="Cyt_P450_sf"/>
</dbReference>
<dbReference type="GO" id="GO:0005506">
    <property type="term" value="F:iron ion binding"/>
    <property type="evidence" value="ECO:0007669"/>
    <property type="project" value="InterPro"/>
</dbReference>
<dbReference type="SUPFAM" id="SSF48264">
    <property type="entry name" value="Cytochrome P450"/>
    <property type="match status" value="1"/>
</dbReference>